<dbReference type="InterPro" id="IPR001179">
    <property type="entry name" value="PPIase_FKBP_dom"/>
</dbReference>
<evidence type="ECO:0000256" key="5">
    <source>
        <dbReference type="ARBA" id="ARBA00023235"/>
    </source>
</evidence>
<evidence type="ECO:0000259" key="8">
    <source>
        <dbReference type="PROSITE" id="PS50072"/>
    </source>
</evidence>
<dbReference type="InterPro" id="IPR020892">
    <property type="entry name" value="Cyclophilin-type_PPIase_CS"/>
</dbReference>
<comment type="catalytic activity">
    <reaction evidence="1 6">
        <text>[protein]-peptidylproline (omega=180) = [protein]-peptidylproline (omega=0)</text>
        <dbReference type="Rhea" id="RHEA:16237"/>
        <dbReference type="Rhea" id="RHEA-COMP:10747"/>
        <dbReference type="Rhea" id="RHEA-COMP:10748"/>
        <dbReference type="ChEBI" id="CHEBI:83833"/>
        <dbReference type="ChEBI" id="CHEBI:83834"/>
        <dbReference type="EC" id="5.2.1.8"/>
    </reaction>
</comment>
<protein>
    <recommendedName>
        <fullName evidence="3 6">peptidylprolyl isomerase</fullName>
        <ecNumber evidence="3 6">5.2.1.8</ecNumber>
    </recommendedName>
</protein>
<dbReference type="PROSITE" id="PS00170">
    <property type="entry name" value="CSA_PPIASE_1"/>
    <property type="match status" value="1"/>
</dbReference>
<evidence type="ECO:0000313" key="9">
    <source>
        <dbReference type="EMBL" id="SPD75538.1"/>
    </source>
</evidence>
<dbReference type="AlphaFoldDB" id="A0A445N1G9"/>
<evidence type="ECO:0000256" key="4">
    <source>
        <dbReference type="ARBA" id="ARBA00023110"/>
    </source>
</evidence>
<feature type="domain" description="PPIase FKBP-type" evidence="7">
    <location>
        <begin position="258"/>
        <end position="346"/>
    </location>
</feature>
<dbReference type="GO" id="GO:0006457">
    <property type="term" value="P:protein folding"/>
    <property type="evidence" value="ECO:0007669"/>
    <property type="project" value="InterPro"/>
</dbReference>
<sequence length="346" mass="38484">MKLILRLLLIFICILVFSILPDSLYAEGDQKKMKDGLYAVFDTSKGEIVAELFYKQTPLTVTNFVGLAEGTKDSNKPKGAHFYDGLKFHRVINDFMIQGGDPEGTGRGGPGYRFSDEFDSALRHDGPGILSMANAGPDTNGSQFFITHKATPWLDNKHSVFGKVVSGQDVVDDIKQNDIIKTIRILRIGDDAEKFKADQQTFDKLKGLSLERGLKKQKEELEKQASFINQKWPDAITTESGLKYVVTKNGDGEKPKRGQIVTAHYTGILLNGNKFDSSRDRGAPFRFPVGMGRVIAGWDQALLDMKKGERRTLIIPYTLGYGEAGYPPLIPPKATLVFDVELIDFE</sequence>
<dbReference type="InterPro" id="IPR044666">
    <property type="entry name" value="Cyclophilin_A-like"/>
</dbReference>
<accession>A0A445N1G9</accession>
<dbReference type="Gene3D" id="2.40.100.10">
    <property type="entry name" value="Cyclophilin-like"/>
    <property type="match status" value="1"/>
</dbReference>
<dbReference type="SUPFAM" id="SSF50891">
    <property type="entry name" value="Cyclophilin-like"/>
    <property type="match status" value="1"/>
</dbReference>
<dbReference type="FunFam" id="3.10.50.40:FF:000047">
    <property type="entry name" value="Peptidylprolyl isomerase"/>
    <property type="match status" value="1"/>
</dbReference>
<evidence type="ECO:0000256" key="6">
    <source>
        <dbReference type="PROSITE-ProRule" id="PRU00277"/>
    </source>
</evidence>
<dbReference type="InterPro" id="IPR046357">
    <property type="entry name" value="PPIase_dom_sf"/>
</dbReference>
<dbReference type="PRINTS" id="PR00153">
    <property type="entry name" value="CSAPPISMRASE"/>
</dbReference>
<reference evidence="9" key="1">
    <citation type="submission" date="2018-01" db="EMBL/GenBank/DDBJ databases">
        <authorList>
            <person name="Regsiter A."/>
            <person name="William W."/>
        </authorList>
    </citation>
    <scope>NUCLEOTIDE SEQUENCE</scope>
    <source>
        <strain evidence="9">TRIP AH-1</strain>
    </source>
</reference>
<organism evidence="9">
    <name type="scientific">uncultured Desulfobacterium sp</name>
    <dbReference type="NCBI Taxonomy" id="201089"/>
    <lineage>
        <taxon>Bacteria</taxon>
        <taxon>Pseudomonadati</taxon>
        <taxon>Thermodesulfobacteriota</taxon>
        <taxon>Desulfobacteria</taxon>
        <taxon>Desulfobacterales</taxon>
        <taxon>Desulfobacteriaceae</taxon>
        <taxon>Desulfobacterium</taxon>
        <taxon>environmental samples</taxon>
    </lineage>
</organism>
<dbReference type="SUPFAM" id="SSF54534">
    <property type="entry name" value="FKBP-like"/>
    <property type="match status" value="1"/>
</dbReference>
<evidence type="ECO:0000259" key="7">
    <source>
        <dbReference type="PROSITE" id="PS50059"/>
    </source>
</evidence>
<dbReference type="EC" id="5.2.1.8" evidence="3 6"/>
<dbReference type="Pfam" id="PF00160">
    <property type="entry name" value="Pro_isomerase"/>
    <property type="match status" value="1"/>
</dbReference>
<evidence type="ECO:0000256" key="3">
    <source>
        <dbReference type="ARBA" id="ARBA00013194"/>
    </source>
</evidence>
<feature type="domain" description="PPIase cyclophilin-type" evidence="8">
    <location>
        <begin position="46"/>
        <end position="176"/>
    </location>
</feature>
<keyword evidence="4 6" id="KW-0697">Rotamase</keyword>
<keyword evidence="5 6" id="KW-0413">Isomerase</keyword>
<dbReference type="EMBL" id="OJIN01000208">
    <property type="protein sequence ID" value="SPD75538.1"/>
    <property type="molecule type" value="Genomic_DNA"/>
</dbReference>
<evidence type="ECO:0000256" key="2">
    <source>
        <dbReference type="ARBA" id="ARBA00007365"/>
    </source>
</evidence>
<dbReference type="Pfam" id="PF00254">
    <property type="entry name" value="FKBP_C"/>
    <property type="match status" value="1"/>
</dbReference>
<dbReference type="Gene3D" id="3.10.50.40">
    <property type="match status" value="1"/>
</dbReference>
<dbReference type="PROSITE" id="PS50059">
    <property type="entry name" value="FKBP_PPIASE"/>
    <property type="match status" value="1"/>
</dbReference>
<name>A0A445N1G9_9BACT</name>
<dbReference type="InterPro" id="IPR029000">
    <property type="entry name" value="Cyclophilin-like_dom_sf"/>
</dbReference>
<proteinExistence type="inferred from homology"/>
<dbReference type="PROSITE" id="PS50072">
    <property type="entry name" value="CSA_PPIASE_2"/>
    <property type="match status" value="1"/>
</dbReference>
<evidence type="ECO:0000256" key="1">
    <source>
        <dbReference type="ARBA" id="ARBA00000971"/>
    </source>
</evidence>
<gene>
    <name evidence="9" type="ORF">PITCH_A640081</name>
</gene>
<comment type="similarity">
    <text evidence="2">Belongs to the cyclophilin-type PPIase family.</text>
</comment>
<dbReference type="PANTHER" id="PTHR45625">
    <property type="entry name" value="PEPTIDYL-PROLYL CIS-TRANS ISOMERASE-RELATED"/>
    <property type="match status" value="1"/>
</dbReference>
<dbReference type="InterPro" id="IPR002130">
    <property type="entry name" value="Cyclophilin-type_PPIase_dom"/>
</dbReference>
<dbReference type="CDD" id="cd00317">
    <property type="entry name" value="cyclophilin"/>
    <property type="match status" value="1"/>
</dbReference>
<dbReference type="GO" id="GO:0003755">
    <property type="term" value="F:peptidyl-prolyl cis-trans isomerase activity"/>
    <property type="evidence" value="ECO:0007669"/>
    <property type="project" value="UniProtKB-KW"/>
</dbReference>
<dbReference type="PANTHER" id="PTHR45625:SF4">
    <property type="entry name" value="PEPTIDYLPROLYL ISOMERASE DOMAIN AND WD REPEAT-CONTAINING PROTEIN 1"/>
    <property type="match status" value="1"/>
</dbReference>